<keyword evidence="5" id="KW-0639">Primosome</keyword>
<keyword evidence="10" id="KW-0238">DNA-binding</keyword>
<keyword evidence="8" id="KW-0408">Iron</keyword>
<reference evidence="13" key="1">
    <citation type="submission" date="2024-02" db="UniProtKB">
        <authorList>
            <consortium name="WormBaseParasite"/>
        </authorList>
    </citation>
    <scope>IDENTIFICATION</scope>
</reference>
<evidence type="ECO:0000256" key="10">
    <source>
        <dbReference type="ARBA" id="ARBA00023125"/>
    </source>
</evidence>
<dbReference type="GO" id="GO:0006270">
    <property type="term" value="P:DNA replication initiation"/>
    <property type="evidence" value="ECO:0007669"/>
    <property type="project" value="TreeGrafter"/>
</dbReference>
<evidence type="ECO:0000256" key="5">
    <source>
        <dbReference type="ARBA" id="ARBA00022515"/>
    </source>
</evidence>
<dbReference type="PANTHER" id="PTHR10537:SF3">
    <property type="entry name" value="DNA PRIMASE LARGE SUBUNIT"/>
    <property type="match status" value="1"/>
</dbReference>
<feature type="domain" description="DNA primase large subunit C-terminal" evidence="11">
    <location>
        <begin position="312"/>
        <end position="479"/>
    </location>
</feature>
<evidence type="ECO:0000259" key="11">
    <source>
        <dbReference type="Pfam" id="PF04104"/>
    </source>
</evidence>
<dbReference type="GO" id="GO:0046872">
    <property type="term" value="F:metal ion binding"/>
    <property type="evidence" value="ECO:0007669"/>
    <property type="project" value="UniProtKB-KW"/>
</dbReference>
<evidence type="ECO:0000256" key="4">
    <source>
        <dbReference type="ARBA" id="ARBA00022485"/>
    </source>
</evidence>
<dbReference type="InterPro" id="IPR058560">
    <property type="entry name" value="DNA_primase_C"/>
</dbReference>
<proteinExistence type="inferred from homology"/>
<name>A0AAF3ET74_9BILA</name>
<evidence type="ECO:0000256" key="8">
    <source>
        <dbReference type="ARBA" id="ARBA00023004"/>
    </source>
</evidence>
<keyword evidence="12" id="KW-1185">Reference proteome</keyword>
<comment type="similarity">
    <text evidence="2">Belongs to the eukaryotic-type primase large subunit family.</text>
</comment>
<dbReference type="AlphaFoldDB" id="A0AAF3ET74"/>
<evidence type="ECO:0000256" key="7">
    <source>
        <dbReference type="ARBA" id="ARBA00022723"/>
    </source>
</evidence>
<keyword evidence="7" id="KW-0479">Metal-binding</keyword>
<organism evidence="12 13">
    <name type="scientific">Mesorhabditis belari</name>
    <dbReference type="NCBI Taxonomy" id="2138241"/>
    <lineage>
        <taxon>Eukaryota</taxon>
        <taxon>Metazoa</taxon>
        <taxon>Ecdysozoa</taxon>
        <taxon>Nematoda</taxon>
        <taxon>Chromadorea</taxon>
        <taxon>Rhabditida</taxon>
        <taxon>Rhabditina</taxon>
        <taxon>Rhabditomorpha</taxon>
        <taxon>Rhabditoidea</taxon>
        <taxon>Rhabditidae</taxon>
        <taxon>Mesorhabditinae</taxon>
        <taxon>Mesorhabditis</taxon>
    </lineage>
</organism>
<accession>A0AAF3ET74</accession>
<evidence type="ECO:0000256" key="3">
    <source>
        <dbReference type="ARBA" id="ARBA00019038"/>
    </source>
</evidence>
<dbReference type="WBParaSite" id="MBELARI_LOCUS17342">
    <property type="protein sequence ID" value="MBELARI_LOCUS17342"/>
    <property type="gene ID" value="MBELARI_LOCUS17342"/>
</dbReference>
<dbReference type="CDD" id="cd07322">
    <property type="entry name" value="PriL_PriS_Eukaryotic"/>
    <property type="match status" value="1"/>
</dbReference>
<evidence type="ECO:0000256" key="9">
    <source>
        <dbReference type="ARBA" id="ARBA00023014"/>
    </source>
</evidence>
<keyword evidence="4" id="KW-0004">4Fe-4S</keyword>
<evidence type="ECO:0000256" key="1">
    <source>
        <dbReference type="ARBA" id="ARBA00001966"/>
    </source>
</evidence>
<protein>
    <recommendedName>
        <fullName evidence="3">DNA primase large subunit</fullName>
    </recommendedName>
</protein>
<evidence type="ECO:0000313" key="12">
    <source>
        <dbReference type="Proteomes" id="UP000887575"/>
    </source>
</evidence>
<comment type="cofactor">
    <cofactor evidence="1">
        <name>[4Fe-4S] cluster</name>
        <dbReference type="ChEBI" id="CHEBI:49883"/>
    </cofactor>
</comment>
<dbReference type="GO" id="GO:0051539">
    <property type="term" value="F:4 iron, 4 sulfur cluster binding"/>
    <property type="evidence" value="ECO:0007669"/>
    <property type="project" value="UniProtKB-KW"/>
</dbReference>
<dbReference type="InterPro" id="IPR007238">
    <property type="entry name" value="DNA_primase_lsu_euk/arc"/>
</dbReference>
<dbReference type="Gene3D" id="1.20.930.80">
    <property type="match status" value="1"/>
</dbReference>
<keyword evidence="9" id="KW-0411">Iron-sulfur</keyword>
<sequence length="532" mass="61968">MEFGNVKRRVVRKKDVIGEQPTVKYEIIESPHPYNLELYKKHPNDVINLEDFEKIAWHRFNVLKAVEDMKERHGADPKEYMNQMNTTLSSTSKGAYFPVAFPVESNQWKILSSEEKRKWKRDDLVGNYILRLAFCRTPEDQKWLITNEVDLFRFRFQHNMTLSDNSKRDDLTQFLRDNSIDVEQLSEDEKLRLGEEMMAGCAYANGIKTTSDFWKINFTAASDLVRRRKCFLKGGMAYLPTEDLQYILSTHYRVQLAMTLNRAYKYLPNIQNESNRLKPFLEKLANRAYIGKEFLGGDSTQITRHMIEPLSKDFPLCMRNIHQSLRAEHHLKHGARQQYGLFLKAIGLPLEEALAFMREEFTKKIDSDKFEKQYAYNVRHMYGKEGRRKDYAAMPCQLIILGAPPTAGDCHGCPYKHQDTKVLERSLLKDGLNKVQVEKILNFTKVSRFDKACTRQFEFARGMMEGGLGQLVTHPNQYYEFAIQVRDGKRHEEHIEVLKSQTPASHWNSQVTTNDIPPATNHIQSSAQSMDM</sequence>
<evidence type="ECO:0000313" key="13">
    <source>
        <dbReference type="WBParaSite" id="MBELARI_LOCUS17342"/>
    </source>
</evidence>
<keyword evidence="6" id="KW-0235">DNA replication</keyword>
<dbReference type="Pfam" id="PF26466">
    <property type="entry name" value="DNA_primase_lrg_N"/>
    <property type="match status" value="1"/>
</dbReference>
<dbReference type="Pfam" id="PF04104">
    <property type="entry name" value="DNA_primase_lrg"/>
    <property type="match status" value="1"/>
</dbReference>
<dbReference type="GO" id="GO:0003677">
    <property type="term" value="F:DNA binding"/>
    <property type="evidence" value="ECO:0007669"/>
    <property type="project" value="UniProtKB-KW"/>
</dbReference>
<evidence type="ECO:0000256" key="2">
    <source>
        <dbReference type="ARBA" id="ARBA00010564"/>
    </source>
</evidence>
<dbReference type="Proteomes" id="UP000887575">
    <property type="component" value="Unassembled WGS sequence"/>
</dbReference>
<evidence type="ECO:0000256" key="6">
    <source>
        <dbReference type="ARBA" id="ARBA00022705"/>
    </source>
</evidence>
<dbReference type="InterPro" id="IPR016558">
    <property type="entry name" value="DNA_primase_lsu_euk"/>
</dbReference>
<dbReference type="GO" id="GO:0006269">
    <property type="term" value="P:DNA replication, synthesis of primer"/>
    <property type="evidence" value="ECO:0007669"/>
    <property type="project" value="UniProtKB-KW"/>
</dbReference>
<dbReference type="PANTHER" id="PTHR10537">
    <property type="entry name" value="DNA PRIMASE LARGE SUBUNIT"/>
    <property type="match status" value="1"/>
</dbReference>
<dbReference type="GO" id="GO:0005658">
    <property type="term" value="C:alpha DNA polymerase:primase complex"/>
    <property type="evidence" value="ECO:0007669"/>
    <property type="project" value="TreeGrafter"/>
</dbReference>